<dbReference type="PANTHER" id="PTHR48434">
    <property type="entry name" value="(RAPE) HYPOTHETICAL PROTEIN"/>
    <property type="match status" value="1"/>
</dbReference>
<dbReference type="OrthoDB" id="1743486at2759"/>
<dbReference type="InParanoid" id="A0A1Q3CD64"/>
<keyword evidence="2" id="KW-1185">Reference proteome</keyword>
<reference evidence="2" key="1">
    <citation type="submission" date="2016-04" db="EMBL/GenBank/DDBJ databases">
        <title>Cephalotus genome sequencing.</title>
        <authorList>
            <person name="Fukushima K."/>
            <person name="Hasebe M."/>
            <person name="Fang X."/>
        </authorList>
    </citation>
    <scope>NUCLEOTIDE SEQUENCE [LARGE SCALE GENOMIC DNA]</scope>
    <source>
        <strain evidence="2">cv. St1</strain>
    </source>
</reference>
<dbReference type="Proteomes" id="UP000187406">
    <property type="component" value="Unassembled WGS sequence"/>
</dbReference>
<name>A0A1Q3CD64_CEPFO</name>
<organism evidence="1 2">
    <name type="scientific">Cephalotus follicularis</name>
    <name type="common">Albany pitcher plant</name>
    <dbReference type="NCBI Taxonomy" id="3775"/>
    <lineage>
        <taxon>Eukaryota</taxon>
        <taxon>Viridiplantae</taxon>
        <taxon>Streptophyta</taxon>
        <taxon>Embryophyta</taxon>
        <taxon>Tracheophyta</taxon>
        <taxon>Spermatophyta</taxon>
        <taxon>Magnoliopsida</taxon>
        <taxon>eudicotyledons</taxon>
        <taxon>Gunneridae</taxon>
        <taxon>Pentapetalae</taxon>
        <taxon>rosids</taxon>
        <taxon>fabids</taxon>
        <taxon>Oxalidales</taxon>
        <taxon>Cephalotaceae</taxon>
        <taxon>Cephalotus</taxon>
    </lineage>
</organism>
<dbReference type="PANTHER" id="PTHR48434:SF1">
    <property type="entry name" value="(RAPE) HYPOTHETICAL PROTEIN"/>
    <property type="match status" value="1"/>
</dbReference>
<dbReference type="AlphaFoldDB" id="A0A1Q3CD64"/>
<dbReference type="EMBL" id="BDDD01001735">
    <property type="protein sequence ID" value="GAV78068.1"/>
    <property type="molecule type" value="Genomic_DNA"/>
</dbReference>
<sequence>MDAWRHTFLFQNSENKHSWFFCFDKQTTPFWFIDWWLYYGPPEDILPPSIYDALITFHKNTENIEHCPIILHFFIHCKLSWIMYWGYAIDESEDTLLTLQRAFWTKWWNNYDLSKCTSQTIIESL</sequence>
<comment type="caution">
    <text evidence="1">The sequence shown here is derived from an EMBL/GenBank/DDBJ whole genome shotgun (WGS) entry which is preliminary data.</text>
</comment>
<protein>
    <submittedName>
        <fullName evidence="1">Uncharacterized protein</fullName>
    </submittedName>
</protein>
<accession>A0A1Q3CD64</accession>
<proteinExistence type="predicted"/>
<evidence type="ECO:0000313" key="1">
    <source>
        <dbReference type="EMBL" id="GAV78068.1"/>
    </source>
</evidence>
<gene>
    <name evidence="1" type="ORF">CFOL_v3_21536</name>
</gene>
<evidence type="ECO:0000313" key="2">
    <source>
        <dbReference type="Proteomes" id="UP000187406"/>
    </source>
</evidence>